<dbReference type="EMBL" id="MN739457">
    <property type="protein sequence ID" value="QHT05620.1"/>
    <property type="molecule type" value="Genomic_DNA"/>
</dbReference>
<reference evidence="2" key="1">
    <citation type="journal article" date="2020" name="Nature">
        <title>Giant virus diversity and host interactions through global metagenomics.</title>
        <authorList>
            <person name="Schulz F."/>
            <person name="Roux S."/>
            <person name="Paez-Espino D."/>
            <person name="Jungbluth S."/>
            <person name="Walsh D.A."/>
            <person name="Denef V.J."/>
            <person name="McMahon K.D."/>
            <person name="Konstantinidis K.T."/>
            <person name="Eloe-Fadrosh E.A."/>
            <person name="Kyrpides N.C."/>
            <person name="Woyke T."/>
        </authorList>
    </citation>
    <scope>NUCLEOTIDE SEQUENCE</scope>
    <source>
        <strain evidence="2">GVMAG-M-3300021389-45</strain>
    </source>
</reference>
<name>A0A6C0CP30_9ZZZZ</name>
<dbReference type="AlphaFoldDB" id="A0A6C0CP30"/>
<accession>A0A6C0CP30</accession>
<evidence type="ECO:0000256" key="1">
    <source>
        <dbReference type="SAM" id="Phobius"/>
    </source>
</evidence>
<keyword evidence="1" id="KW-1133">Transmembrane helix</keyword>
<evidence type="ECO:0000313" key="2">
    <source>
        <dbReference type="EMBL" id="QHT05620.1"/>
    </source>
</evidence>
<sequence length="126" mass="14085">MSKYMLDVNNTMDDINPFATMDDFSMPGAIGENREYLNHRDPSMPKSKSTCGQASTSGWSAVETCKDIKSPSVLSRPLFPGKEESELGYIATPEQAPSKSRINLSGYYLKITILVFIILLLFVLRR</sequence>
<feature type="transmembrane region" description="Helical" evidence="1">
    <location>
        <begin position="107"/>
        <end position="124"/>
    </location>
</feature>
<keyword evidence="1" id="KW-0812">Transmembrane</keyword>
<proteinExistence type="predicted"/>
<organism evidence="2">
    <name type="scientific">viral metagenome</name>
    <dbReference type="NCBI Taxonomy" id="1070528"/>
    <lineage>
        <taxon>unclassified sequences</taxon>
        <taxon>metagenomes</taxon>
        <taxon>organismal metagenomes</taxon>
    </lineage>
</organism>
<protein>
    <submittedName>
        <fullName evidence="2">Uncharacterized protein</fullName>
    </submittedName>
</protein>
<keyword evidence="1" id="KW-0472">Membrane</keyword>